<sequence length="71" mass="8018">MRVLLLDYLSYFTIVSSLFFATTTVLSLMFSPREPVSPTFATHSMRHVLSIDRSVKNYPAQSRELHAATAP</sequence>
<keyword evidence="1" id="KW-0812">Transmembrane</keyword>
<reference evidence="2" key="2">
    <citation type="submission" date="2022-06" db="UniProtKB">
        <authorList>
            <consortium name="EnsemblMetazoa"/>
        </authorList>
    </citation>
    <scope>IDENTIFICATION</scope>
    <source>
        <strain evidence="2">DF5081</strain>
    </source>
</reference>
<evidence type="ECO:0000256" key="1">
    <source>
        <dbReference type="SAM" id="Phobius"/>
    </source>
</evidence>
<evidence type="ECO:0000313" key="3">
    <source>
        <dbReference type="Proteomes" id="UP000005237"/>
    </source>
</evidence>
<keyword evidence="3" id="KW-1185">Reference proteome</keyword>
<dbReference type="AlphaFoldDB" id="A0A8R1E6G6"/>
<keyword evidence="1" id="KW-0472">Membrane</keyword>
<reference evidence="3" key="1">
    <citation type="submission" date="2010-08" db="EMBL/GenBank/DDBJ databases">
        <authorList>
            <consortium name="Caenorhabditis japonica Sequencing Consortium"/>
            <person name="Wilson R.K."/>
        </authorList>
    </citation>
    <scope>NUCLEOTIDE SEQUENCE [LARGE SCALE GENOMIC DNA]</scope>
    <source>
        <strain evidence="3">DF5081</strain>
    </source>
</reference>
<protein>
    <submittedName>
        <fullName evidence="2">Uncharacterized protein</fullName>
    </submittedName>
</protein>
<keyword evidence="1" id="KW-1133">Transmembrane helix</keyword>
<feature type="transmembrane region" description="Helical" evidence="1">
    <location>
        <begin position="12"/>
        <end position="30"/>
    </location>
</feature>
<organism evidence="2 3">
    <name type="scientific">Caenorhabditis japonica</name>
    <dbReference type="NCBI Taxonomy" id="281687"/>
    <lineage>
        <taxon>Eukaryota</taxon>
        <taxon>Metazoa</taxon>
        <taxon>Ecdysozoa</taxon>
        <taxon>Nematoda</taxon>
        <taxon>Chromadorea</taxon>
        <taxon>Rhabditida</taxon>
        <taxon>Rhabditina</taxon>
        <taxon>Rhabditomorpha</taxon>
        <taxon>Rhabditoidea</taxon>
        <taxon>Rhabditidae</taxon>
        <taxon>Peloderinae</taxon>
        <taxon>Caenorhabditis</taxon>
    </lineage>
</organism>
<proteinExistence type="predicted"/>
<dbReference type="EnsemblMetazoa" id="CJA25478.1">
    <property type="protein sequence ID" value="CJA25478.1"/>
    <property type="gene ID" value="WBGene00181050"/>
</dbReference>
<dbReference type="Proteomes" id="UP000005237">
    <property type="component" value="Unassembled WGS sequence"/>
</dbReference>
<name>A0A8R1E6G6_CAEJA</name>
<accession>A0A8R1E6G6</accession>
<evidence type="ECO:0000313" key="2">
    <source>
        <dbReference type="EnsemblMetazoa" id="CJA25478.1"/>
    </source>
</evidence>